<keyword evidence="1 4" id="KW-0489">Methyltransferase</keyword>
<keyword evidence="3" id="KW-0949">S-adenosyl-L-methionine</keyword>
<organism evidence="4 5">
    <name type="scientific">Rothia terrae</name>
    <dbReference type="NCBI Taxonomy" id="396015"/>
    <lineage>
        <taxon>Bacteria</taxon>
        <taxon>Bacillati</taxon>
        <taxon>Actinomycetota</taxon>
        <taxon>Actinomycetes</taxon>
        <taxon>Micrococcales</taxon>
        <taxon>Micrococcaceae</taxon>
        <taxon>Rothia</taxon>
    </lineage>
</organism>
<dbReference type="KEGG" id="rter:IDM49_04025"/>
<dbReference type="InterPro" id="IPR029063">
    <property type="entry name" value="SAM-dependent_MTases_sf"/>
</dbReference>
<evidence type="ECO:0000256" key="2">
    <source>
        <dbReference type="ARBA" id="ARBA00022679"/>
    </source>
</evidence>
<dbReference type="SUPFAM" id="SSF53335">
    <property type="entry name" value="S-adenosyl-L-methionine-dependent methyltransferases"/>
    <property type="match status" value="1"/>
</dbReference>
<keyword evidence="2 4" id="KW-0808">Transferase</keyword>
<dbReference type="PANTHER" id="PTHR10509:SF85">
    <property type="entry name" value="O-METHYLTRANSFERASE RV1220C-RELATED"/>
    <property type="match status" value="1"/>
</dbReference>
<dbReference type="Pfam" id="PF01596">
    <property type="entry name" value="Methyltransf_3"/>
    <property type="match status" value="1"/>
</dbReference>
<evidence type="ECO:0000313" key="4">
    <source>
        <dbReference type="EMBL" id="QNV38443.1"/>
    </source>
</evidence>
<dbReference type="GO" id="GO:0008171">
    <property type="term" value="F:O-methyltransferase activity"/>
    <property type="evidence" value="ECO:0007669"/>
    <property type="project" value="InterPro"/>
</dbReference>
<reference evidence="4 5" key="1">
    <citation type="submission" date="2020-09" db="EMBL/GenBank/DDBJ databases">
        <title>Investigation of environmental microbes.</title>
        <authorList>
            <person name="Ou Y."/>
            <person name="Kang Q."/>
        </authorList>
    </citation>
    <scope>NUCLEOTIDE SEQUENCE [LARGE SCALE GENOMIC DNA]</scope>
    <source>
        <strain evidence="4 5">KJZ-14</strain>
    </source>
</reference>
<dbReference type="CDD" id="cd02440">
    <property type="entry name" value="AdoMet_MTases"/>
    <property type="match status" value="1"/>
</dbReference>
<dbReference type="PANTHER" id="PTHR10509">
    <property type="entry name" value="O-METHYLTRANSFERASE-RELATED"/>
    <property type="match status" value="1"/>
</dbReference>
<keyword evidence="5" id="KW-1185">Reference proteome</keyword>
<accession>A0A7H2BFJ7</accession>
<dbReference type="GO" id="GO:0008757">
    <property type="term" value="F:S-adenosylmethionine-dependent methyltransferase activity"/>
    <property type="evidence" value="ECO:0007669"/>
    <property type="project" value="TreeGrafter"/>
</dbReference>
<dbReference type="GeneID" id="96623391"/>
<dbReference type="Gene3D" id="3.40.50.150">
    <property type="entry name" value="Vaccinia Virus protein VP39"/>
    <property type="match status" value="1"/>
</dbReference>
<evidence type="ECO:0000256" key="3">
    <source>
        <dbReference type="ARBA" id="ARBA00022691"/>
    </source>
</evidence>
<proteinExistence type="predicted"/>
<name>A0A7H2BFJ7_9MICC</name>
<dbReference type="RefSeq" id="WP_190725107.1">
    <property type="nucleotide sequence ID" value="NZ_CP061539.1"/>
</dbReference>
<dbReference type="InterPro" id="IPR050362">
    <property type="entry name" value="Cation-dep_OMT"/>
</dbReference>
<evidence type="ECO:0000313" key="5">
    <source>
        <dbReference type="Proteomes" id="UP000516404"/>
    </source>
</evidence>
<dbReference type="AlphaFoldDB" id="A0A7H2BFJ7"/>
<protein>
    <submittedName>
        <fullName evidence="4">Class I SAM-dependent methyltransferase</fullName>
    </submittedName>
</protein>
<sequence>MAQLAQLSAAFIEEYPRQSELMQQTRAEGERSGVSGVSAPVASLLTVLAAVSAAQNTVEVGTGSGVSTLALLEGLPEGSALTTIDIDSTREQTAKEAIKAAGFDKTHRVRAITGDAAHVLPRLSENSYDLAFIDADAEHFEHYVYECLALLKTGGLLIVHDALNNGAVASPTARDEVTNSHRSVLNSLREIDDIFVSLVHAGLGLFLVYKR</sequence>
<dbReference type="EMBL" id="CP061539">
    <property type="protein sequence ID" value="QNV38443.1"/>
    <property type="molecule type" value="Genomic_DNA"/>
</dbReference>
<dbReference type="PROSITE" id="PS51682">
    <property type="entry name" value="SAM_OMT_I"/>
    <property type="match status" value="1"/>
</dbReference>
<dbReference type="GO" id="GO:0032259">
    <property type="term" value="P:methylation"/>
    <property type="evidence" value="ECO:0007669"/>
    <property type="project" value="UniProtKB-KW"/>
</dbReference>
<gene>
    <name evidence="4" type="ORF">IDM49_04025</name>
</gene>
<evidence type="ECO:0000256" key="1">
    <source>
        <dbReference type="ARBA" id="ARBA00022603"/>
    </source>
</evidence>
<dbReference type="Proteomes" id="UP000516404">
    <property type="component" value="Chromosome"/>
</dbReference>
<dbReference type="InterPro" id="IPR002935">
    <property type="entry name" value="SAM_O-MeTrfase"/>
</dbReference>